<evidence type="ECO:0000313" key="2">
    <source>
        <dbReference type="Proteomes" id="UP000662973"/>
    </source>
</evidence>
<sequence>MRPNIDISHTLGGRVKDYAGANDLDLSEAYAEVLEAGLDTLETQDQQ</sequence>
<reference evidence="1 2" key="1">
    <citation type="submission" date="2020-11" db="EMBL/GenBank/DDBJ databases">
        <title>Carbohydrate-dependent, anaerobic sulfur respiration: A novel catabolism in halophilic archaea.</title>
        <authorList>
            <person name="Sorokin D.Y."/>
            <person name="Messina E."/>
            <person name="Smedile F."/>
            <person name="La Cono V."/>
            <person name="Hallsworth J.E."/>
            <person name="Yakimov M.M."/>
        </authorList>
    </citation>
    <scope>NUCLEOTIDE SEQUENCE [LARGE SCALE GENOMIC DNA]</scope>
    <source>
        <strain evidence="1 2">HSR12-2</strain>
    </source>
</reference>
<proteinExistence type="predicted"/>
<organism evidence="1 2">
    <name type="scientific">Halapricum desulfuricans</name>
    <dbReference type="NCBI Taxonomy" id="2841257"/>
    <lineage>
        <taxon>Archaea</taxon>
        <taxon>Methanobacteriati</taxon>
        <taxon>Methanobacteriota</taxon>
        <taxon>Stenosarchaea group</taxon>
        <taxon>Halobacteria</taxon>
        <taxon>Halobacteriales</taxon>
        <taxon>Haloarculaceae</taxon>
        <taxon>Halapricum</taxon>
    </lineage>
</organism>
<dbReference type="KEGG" id="hds:HSR122_0444"/>
<dbReference type="Proteomes" id="UP000662973">
    <property type="component" value="Chromosome"/>
</dbReference>
<protein>
    <submittedName>
        <fullName evidence="1">Uncharacterized protein</fullName>
    </submittedName>
</protein>
<gene>
    <name evidence="1" type="ORF">HSR122_0444</name>
</gene>
<evidence type="ECO:0000313" key="1">
    <source>
        <dbReference type="EMBL" id="QSG07852.1"/>
    </source>
</evidence>
<accession>A0A897N4N3</accession>
<dbReference type="EMBL" id="CP064788">
    <property type="protein sequence ID" value="QSG07852.1"/>
    <property type="molecule type" value="Genomic_DNA"/>
</dbReference>
<keyword evidence="2" id="KW-1185">Reference proteome</keyword>
<dbReference type="AlphaFoldDB" id="A0A897N4N3"/>
<name>A0A897N4N3_9EURY</name>